<accession>A0AC34F6Q0</accession>
<evidence type="ECO:0000313" key="1">
    <source>
        <dbReference type="Proteomes" id="UP000887579"/>
    </source>
</evidence>
<dbReference type="WBParaSite" id="ES5_v2.g12899.t1">
    <property type="protein sequence ID" value="ES5_v2.g12899.t1"/>
    <property type="gene ID" value="ES5_v2.g12899"/>
</dbReference>
<evidence type="ECO:0000313" key="2">
    <source>
        <dbReference type="WBParaSite" id="ES5_v2.g12899.t1"/>
    </source>
</evidence>
<organism evidence="1 2">
    <name type="scientific">Panagrolaimus sp. ES5</name>
    <dbReference type="NCBI Taxonomy" id="591445"/>
    <lineage>
        <taxon>Eukaryota</taxon>
        <taxon>Metazoa</taxon>
        <taxon>Ecdysozoa</taxon>
        <taxon>Nematoda</taxon>
        <taxon>Chromadorea</taxon>
        <taxon>Rhabditida</taxon>
        <taxon>Tylenchina</taxon>
        <taxon>Panagrolaimomorpha</taxon>
        <taxon>Panagrolaimoidea</taxon>
        <taxon>Panagrolaimidae</taxon>
        <taxon>Panagrolaimus</taxon>
    </lineage>
</organism>
<proteinExistence type="predicted"/>
<protein>
    <submittedName>
        <fullName evidence="2">Uncharacterized protein</fullName>
    </submittedName>
</protein>
<reference evidence="2" key="1">
    <citation type="submission" date="2022-11" db="UniProtKB">
        <authorList>
            <consortium name="WormBaseParasite"/>
        </authorList>
    </citation>
    <scope>IDENTIFICATION</scope>
</reference>
<name>A0AC34F6Q0_9BILA</name>
<sequence>MNSKLIILTFIISITFTFAQNNNNLPDDDYNDDPYNPTSRDFTARCNDIAEYAGPNSCKAFMKCCSEDFSLNRLNGDRCQVADSNNACTLKADSTGIQYSQCKAHNCTAEITTTTTTTRRPSPSYSANSAVMSVLIQVCATEFKNRFLSLLS</sequence>
<dbReference type="Proteomes" id="UP000887579">
    <property type="component" value="Unplaced"/>
</dbReference>